<dbReference type="Proteomes" id="UP001500897">
    <property type="component" value="Unassembled WGS sequence"/>
</dbReference>
<sequence>MAEDKDHIVRQVHRYYSCVDRGDIRGLLSLFSDDATYHRPGYAPIVGRAGLAAFYSTQRVIDEGRHTVRHVVRDHHQVAVWGDFCGTLRDGRAVQLKFADFFTGCEHGLFKRRDTFFFAPMV</sequence>
<keyword evidence="3" id="KW-1185">Reference proteome</keyword>
<dbReference type="EMBL" id="BAAANS010000031">
    <property type="protein sequence ID" value="GAA2106939.1"/>
    <property type="molecule type" value="Genomic_DNA"/>
</dbReference>
<evidence type="ECO:0000313" key="3">
    <source>
        <dbReference type="Proteomes" id="UP001500897"/>
    </source>
</evidence>
<accession>A0ABN2X8T2</accession>
<evidence type="ECO:0000259" key="1">
    <source>
        <dbReference type="Pfam" id="PF12680"/>
    </source>
</evidence>
<feature type="domain" description="SnoaL-like" evidence="1">
    <location>
        <begin position="12"/>
        <end position="109"/>
    </location>
</feature>
<name>A0ABN2X8T2_9ACTN</name>
<proteinExistence type="predicted"/>
<protein>
    <submittedName>
        <fullName evidence="2">Nuclear transport factor 2 family protein</fullName>
    </submittedName>
</protein>
<dbReference type="Gene3D" id="3.10.450.50">
    <property type="match status" value="1"/>
</dbReference>
<comment type="caution">
    <text evidence="2">The sequence shown here is derived from an EMBL/GenBank/DDBJ whole genome shotgun (WGS) entry which is preliminary data.</text>
</comment>
<dbReference type="SUPFAM" id="SSF54427">
    <property type="entry name" value="NTF2-like"/>
    <property type="match status" value="1"/>
</dbReference>
<dbReference type="RefSeq" id="WP_344554423.1">
    <property type="nucleotide sequence ID" value="NZ_BAAANS010000031.1"/>
</dbReference>
<evidence type="ECO:0000313" key="2">
    <source>
        <dbReference type="EMBL" id="GAA2106939.1"/>
    </source>
</evidence>
<dbReference type="InterPro" id="IPR037401">
    <property type="entry name" value="SnoaL-like"/>
</dbReference>
<gene>
    <name evidence="2" type="ORF">GCM10009759_45620</name>
</gene>
<dbReference type="Pfam" id="PF12680">
    <property type="entry name" value="SnoaL_2"/>
    <property type="match status" value="1"/>
</dbReference>
<dbReference type="InterPro" id="IPR032710">
    <property type="entry name" value="NTF2-like_dom_sf"/>
</dbReference>
<reference evidence="2 3" key="1">
    <citation type="journal article" date="2019" name="Int. J. Syst. Evol. Microbiol.">
        <title>The Global Catalogue of Microorganisms (GCM) 10K type strain sequencing project: providing services to taxonomists for standard genome sequencing and annotation.</title>
        <authorList>
            <consortium name="The Broad Institute Genomics Platform"/>
            <consortium name="The Broad Institute Genome Sequencing Center for Infectious Disease"/>
            <person name="Wu L."/>
            <person name="Ma J."/>
        </authorList>
    </citation>
    <scope>NUCLEOTIDE SEQUENCE [LARGE SCALE GENOMIC DNA]</scope>
    <source>
        <strain evidence="2 3">JCM 14559</strain>
    </source>
</reference>
<organism evidence="2 3">
    <name type="scientific">Kitasatospora saccharophila</name>
    <dbReference type="NCBI Taxonomy" id="407973"/>
    <lineage>
        <taxon>Bacteria</taxon>
        <taxon>Bacillati</taxon>
        <taxon>Actinomycetota</taxon>
        <taxon>Actinomycetes</taxon>
        <taxon>Kitasatosporales</taxon>
        <taxon>Streptomycetaceae</taxon>
        <taxon>Kitasatospora</taxon>
    </lineage>
</organism>